<dbReference type="Pfam" id="PF00389">
    <property type="entry name" value="2-Hacid_dh"/>
    <property type="match status" value="1"/>
</dbReference>
<dbReference type="InterPro" id="IPR036291">
    <property type="entry name" value="NAD(P)-bd_dom_sf"/>
</dbReference>
<feature type="domain" description="D-isomer specific 2-hydroxyacid dehydrogenase NAD-binding" evidence="6">
    <location>
        <begin position="105"/>
        <end position="285"/>
    </location>
</feature>
<protein>
    <submittedName>
        <fullName evidence="7">3-phosphoglycerate dehydrogenase</fullName>
    </submittedName>
</protein>
<organism evidence="7 8">
    <name type="scientific">Paenibacillus azoreducens</name>
    <dbReference type="NCBI Taxonomy" id="116718"/>
    <lineage>
        <taxon>Bacteria</taxon>
        <taxon>Bacillati</taxon>
        <taxon>Bacillota</taxon>
        <taxon>Bacilli</taxon>
        <taxon>Bacillales</taxon>
        <taxon>Paenibacillaceae</taxon>
        <taxon>Paenibacillus</taxon>
    </lineage>
</organism>
<dbReference type="GO" id="GO:0051287">
    <property type="term" value="F:NAD binding"/>
    <property type="evidence" value="ECO:0007669"/>
    <property type="project" value="InterPro"/>
</dbReference>
<evidence type="ECO:0000313" key="8">
    <source>
        <dbReference type="Proteomes" id="UP000682811"/>
    </source>
</evidence>
<comment type="similarity">
    <text evidence="1 4">Belongs to the D-isomer specific 2-hydroxyacid dehydrogenase family.</text>
</comment>
<evidence type="ECO:0000256" key="1">
    <source>
        <dbReference type="ARBA" id="ARBA00005854"/>
    </source>
</evidence>
<dbReference type="Proteomes" id="UP000682811">
    <property type="component" value="Unassembled WGS sequence"/>
</dbReference>
<keyword evidence="8" id="KW-1185">Reference proteome</keyword>
<dbReference type="Gene3D" id="3.40.50.720">
    <property type="entry name" value="NAD(P)-binding Rossmann-like Domain"/>
    <property type="match status" value="2"/>
</dbReference>
<evidence type="ECO:0000256" key="2">
    <source>
        <dbReference type="ARBA" id="ARBA00023002"/>
    </source>
</evidence>
<evidence type="ECO:0000313" key="7">
    <source>
        <dbReference type="EMBL" id="GIO47227.1"/>
    </source>
</evidence>
<comment type="caution">
    <text evidence="7">The sequence shown here is derived from an EMBL/GenBank/DDBJ whole genome shotgun (WGS) entry which is preliminary data.</text>
</comment>
<dbReference type="RefSeq" id="WP_212978131.1">
    <property type="nucleotide sequence ID" value="NZ_AP025343.1"/>
</dbReference>
<dbReference type="Pfam" id="PF02826">
    <property type="entry name" value="2-Hacid_dh_C"/>
    <property type="match status" value="1"/>
</dbReference>
<evidence type="ECO:0000256" key="4">
    <source>
        <dbReference type="RuleBase" id="RU003719"/>
    </source>
</evidence>
<reference evidence="7 8" key="1">
    <citation type="submission" date="2021-03" db="EMBL/GenBank/DDBJ databases">
        <title>Antimicrobial resistance genes in bacteria isolated from Japanese honey, and their potential for conferring macrolide and lincosamide resistance in the American foulbrood pathogen Paenibacillus larvae.</title>
        <authorList>
            <person name="Okamoto M."/>
            <person name="Kumagai M."/>
            <person name="Kanamori H."/>
            <person name="Takamatsu D."/>
        </authorList>
    </citation>
    <scope>NUCLEOTIDE SEQUENCE [LARGE SCALE GENOMIC DNA]</scope>
    <source>
        <strain evidence="7 8">J34TS1</strain>
    </source>
</reference>
<accession>A0A919YEZ5</accession>
<evidence type="ECO:0000259" key="6">
    <source>
        <dbReference type="Pfam" id="PF02826"/>
    </source>
</evidence>
<sequence>MKQIICLHSLTPEQIQQLEEAAPGYEFIVKNKKDLSPELIQNAEVFLGWSKTIAETALQENSKLKWVQTWSAGVDTLPLERLREKGILLTNASGVHAIPLSESIFAMMLSFPRQIHAAVRNQMQNKWDSTLSAPGLTTLGEINGKTLVIAGVGEIGRETARLAKAFGMRVIGVRRSDKPEPNVDRMYTLDGLHEALGQADYIVNVLPLTNETRHIFNASAWNAAKNGVVFINVGRGPTVDTNALIEALNQGRIGGAALDVFEEEPLPAEHPLWSMEQVVITPHIAGDNDRYAERVIEIFTENLKAYVQGQKPPRNLVDYERMY</sequence>
<dbReference type="PANTHER" id="PTHR43333">
    <property type="entry name" value="2-HACID_DH_C DOMAIN-CONTAINING PROTEIN"/>
    <property type="match status" value="1"/>
</dbReference>
<evidence type="ECO:0000259" key="5">
    <source>
        <dbReference type="Pfam" id="PF00389"/>
    </source>
</evidence>
<dbReference type="AlphaFoldDB" id="A0A919YEZ5"/>
<evidence type="ECO:0000256" key="3">
    <source>
        <dbReference type="ARBA" id="ARBA00023027"/>
    </source>
</evidence>
<dbReference type="GO" id="GO:0016616">
    <property type="term" value="F:oxidoreductase activity, acting on the CH-OH group of donors, NAD or NADP as acceptor"/>
    <property type="evidence" value="ECO:0007669"/>
    <property type="project" value="InterPro"/>
</dbReference>
<dbReference type="FunFam" id="3.40.50.720:FF:000363">
    <property type="entry name" value="D-isomer specific 2-hydroxyacid dehydrogenase"/>
    <property type="match status" value="1"/>
</dbReference>
<feature type="domain" description="D-isomer specific 2-hydroxyacid dehydrogenase catalytic" evidence="5">
    <location>
        <begin position="6"/>
        <end position="316"/>
    </location>
</feature>
<dbReference type="CDD" id="cd05300">
    <property type="entry name" value="2-Hacid_dh_1"/>
    <property type="match status" value="1"/>
</dbReference>
<dbReference type="SUPFAM" id="SSF51735">
    <property type="entry name" value="NAD(P)-binding Rossmann-fold domains"/>
    <property type="match status" value="1"/>
</dbReference>
<keyword evidence="3" id="KW-0520">NAD</keyword>
<proteinExistence type="inferred from homology"/>
<dbReference type="EMBL" id="BORT01000007">
    <property type="protein sequence ID" value="GIO47227.1"/>
    <property type="molecule type" value="Genomic_DNA"/>
</dbReference>
<gene>
    <name evidence="7" type="ORF">J34TS1_19920</name>
</gene>
<name>A0A919YEZ5_9BACL</name>
<dbReference type="InterPro" id="IPR006139">
    <property type="entry name" value="D-isomer_2_OHA_DH_cat_dom"/>
</dbReference>
<dbReference type="PANTHER" id="PTHR43333:SF1">
    <property type="entry name" value="D-ISOMER SPECIFIC 2-HYDROXYACID DEHYDROGENASE NAD-BINDING DOMAIN-CONTAINING PROTEIN"/>
    <property type="match status" value="1"/>
</dbReference>
<dbReference type="SUPFAM" id="SSF52283">
    <property type="entry name" value="Formate/glycerate dehydrogenase catalytic domain-like"/>
    <property type="match status" value="1"/>
</dbReference>
<keyword evidence="2 4" id="KW-0560">Oxidoreductase</keyword>
<dbReference type="InterPro" id="IPR006140">
    <property type="entry name" value="D-isomer_DH_NAD-bd"/>
</dbReference>